<feature type="compositionally biased region" description="Pro residues" evidence="1">
    <location>
        <begin position="74"/>
        <end position="90"/>
    </location>
</feature>
<dbReference type="AlphaFoldDB" id="A0AAD7TAX6"/>
<sequence>MWVWASRGSNTGLPVPQCVGLALVHYHHAGSGTPDGMLAYSLQGADAGQLWAFRQLTLVQPRTKSWPPESRAAPPSPAPRPISSHPPPTG</sequence>
<dbReference type="Proteomes" id="UP001221898">
    <property type="component" value="Unassembled WGS sequence"/>
</dbReference>
<evidence type="ECO:0000313" key="3">
    <source>
        <dbReference type="Proteomes" id="UP001221898"/>
    </source>
</evidence>
<name>A0AAD7TAX6_9TELE</name>
<feature type="region of interest" description="Disordered" evidence="1">
    <location>
        <begin position="62"/>
        <end position="90"/>
    </location>
</feature>
<accession>A0AAD7TAX6</accession>
<organism evidence="2 3">
    <name type="scientific">Aldrovandia affinis</name>
    <dbReference type="NCBI Taxonomy" id="143900"/>
    <lineage>
        <taxon>Eukaryota</taxon>
        <taxon>Metazoa</taxon>
        <taxon>Chordata</taxon>
        <taxon>Craniata</taxon>
        <taxon>Vertebrata</taxon>
        <taxon>Euteleostomi</taxon>
        <taxon>Actinopterygii</taxon>
        <taxon>Neopterygii</taxon>
        <taxon>Teleostei</taxon>
        <taxon>Notacanthiformes</taxon>
        <taxon>Halosauridae</taxon>
        <taxon>Aldrovandia</taxon>
    </lineage>
</organism>
<keyword evidence="3" id="KW-1185">Reference proteome</keyword>
<evidence type="ECO:0000256" key="1">
    <source>
        <dbReference type="SAM" id="MobiDB-lite"/>
    </source>
</evidence>
<reference evidence="2" key="1">
    <citation type="journal article" date="2023" name="Science">
        <title>Genome structures resolve the early diversification of teleost fishes.</title>
        <authorList>
            <person name="Parey E."/>
            <person name="Louis A."/>
            <person name="Montfort J."/>
            <person name="Bouchez O."/>
            <person name="Roques C."/>
            <person name="Iampietro C."/>
            <person name="Lluch J."/>
            <person name="Castinel A."/>
            <person name="Donnadieu C."/>
            <person name="Desvignes T."/>
            <person name="Floi Bucao C."/>
            <person name="Jouanno E."/>
            <person name="Wen M."/>
            <person name="Mejri S."/>
            <person name="Dirks R."/>
            <person name="Jansen H."/>
            <person name="Henkel C."/>
            <person name="Chen W.J."/>
            <person name="Zahm M."/>
            <person name="Cabau C."/>
            <person name="Klopp C."/>
            <person name="Thompson A.W."/>
            <person name="Robinson-Rechavi M."/>
            <person name="Braasch I."/>
            <person name="Lecointre G."/>
            <person name="Bobe J."/>
            <person name="Postlethwait J.H."/>
            <person name="Berthelot C."/>
            <person name="Roest Crollius H."/>
            <person name="Guiguen Y."/>
        </authorList>
    </citation>
    <scope>NUCLEOTIDE SEQUENCE</scope>
    <source>
        <strain evidence="2">NC1722</strain>
    </source>
</reference>
<protein>
    <submittedName>
        <fullName evidence="2">Uncharacterized protein</fullName>
    </submittedName>
</protein>
<evidence type="ECO:0000313" key="2">
    <source>
        <dbReference type="EMBL" id="KAJ8417292.1"/>
    </source>
</evidence>
<proteinExistence type="predicted"/>
<dbReference type="EMBL" id="JAINUG010000004">
    <property type="protein sequence ID" value="KAJ8417292.1"/>
    <property type="molecule type" value="Genomic_DNA"/>
</dbReference>
<comment type="caution">
    <text evidence="2">The sequence shown here is derived from an EMBL/GenBank/DDBJ whole genome shotgun (WGS) entry which is preliminary data.</text>
</comment>
<gene>
    <name evidence="2" type="ORF">AAFF_G00285190</name>
</gene>